<protein>
    <submittedName>
        <fullName evidence="2">Uncharacterized protein</fullName>
    </submittedName>
</protein>
<keyword evidence="3" id="KW-1185">Reference proteome</keyword>
<dbReference type="AlphaFoldDB" id="A0A409W7R9"/>
<dbReference type="InParanoid" id="A0A409W7R9"/>
<reference evidence="2 3" key="1">
    <citation type="journal article" date="2018" name="Evol. Lett.">
        <title>Horizontal gene cluster transfer increased hallucinogenic mushroom diversity.</title>
        <authorList>
            <person name="Reynolds H.T."/>
            <person name="Vijayakumar V."/>
            <person name="Gluck-Thaler E."/>
            <person name="Korotkin H.B."/>
            <person name="Matheny P.B."/>
            <person name="Slot J.C."/>
        </authorList>
    </citation>
    <scope>NUCLEOTIDE SEQUENCE [LARGE SCALE GENOMIC DNA]</scope>
    <source>
        <strain evidence="2 3">SRW20</strain>
    </source>
</reference>
<dbReference type="OrthoDB" id="2587968at2759"/>
<name>A0A409W7R9_9AGAR</name>
<gene>
    <name evidence="2" type="ORF">CVT26_007940</name>
</gene>
<organism evidence="2 3">
    <name type="scientific">Gymnopilus dilepis</name>
    <dbReference type="NCBI Taxonomy" id="231916"/>
    <lineage>
        <taxon>Eukaryota</taxon>
        <taxon>Fungi</taxon>
        <taxon>Dikarya</taxon>
        <taxon>Basidiomycota</taxon>
        <taxon>Agaricomycotina</taxon>
        <taxon>Agaricomycetes</taxon>
        <taxon>Agaricomycetidae</taxon>
        <taxon>Agaricales</taxon>
        <taxon>Agaricineae</taxon>
        <taxon>Hymenogastraceae</taxon>
        <taxon>Gymnopilus</taxon>
    </lineage>
</organism>
<accession>A0A409W7R9</accession>
<dbReference type="Proteomes" id="UP000284706">
    <property type="component" value="Unassembled WGS sequence"/>
</dbReference>
<sequence>MARTGPIGPVCLSAGVQTDDTGYVMATEILDCGRRRPTAPMASHNLFMTQRLKGQAAGVAIIRRILQRESFPNGFTTAEMYDLAVKEPAPEGFPSFPLSRQRLAPAATRKKKDKKGVVEPQSYPGHPDHPVRSIRFLKEFILPALAGQKEIAMMRKPTAKTLAALEAGELPKTTRLTASQFEWKWWVIPPEQRPKAPAPKPAKRIVGLEVGVDSDTSHLNKRRQEARVGKVSREVEKLKAYSEFSQRRDALMDRLEKDSELTLQLAERMERLGNRSGLNEVLEEERVVRSDRSRRGTSIASNDSNEFVRSRADKIRQLVAYKAGQRSRGLEAGTR</sequence>
<feature type="region of interest" description="Disordered" evidence="1">
    <location>
        <begin position="94"/>
        <end position="129"/>
    </location>
</feature>
<evidence type="ECO:0000313" key="2">
    <source>
        <dbReference type="EMBL" id="PPQ74548.1"/>
    </source>
</evidence>
<comment type="caution">
    <text evidence="2">The sequence shown here is derived from an EMBL/GenBank/DDBJ whole genome shotgun (WGS) entry which is preliminary data.</text>
</comment>
<evidence type="ECO:0000313" key="3">
    <source>
        <dbReference type="Proteomes" id="UP000284706"/>
    </source>
</evidence>
<evidence type="ECO:0000256" key="1">
    <source>
        <dbReference type="SAM" id="MobiDB-lite"/>
    </source>
</evidence>
<proteinExistence type="predicted"/>
<dbReference type="EMBL" id="NHYE01005333">
    <property type="protein sequence ID" value="PPQ74548.1"/>
    <property type="molecule type" value="Genomic_DNA"/>
</dbReference>